<evidence type="ECO:0000313" key="2">
    <source>
        <dbReference type="EMBL" id="KAK1298389.1"/>
    </source>
</evidence>
<keyword evidence="3" id="KW-1185">Reference proteome</keyword>
<name>A0AAV9DC07_ACOCL</name>
<keyword evidence="1" id="KW-0472">Membrane</keyword>
<proteinExistence type="predicted"/>
<reference evidence="2" key="2">
    <citation type="submission" date="2023-06" db="EMBL/GenBank/DDBJ databases">
        <authorList>
            <person name="Ma L."/>
            <person name="Liu K.-W."/>
            <person name="Li Z."/>
            <person name="Hsiao Y.-Y."/>
            <person name="Qi Y."/>
            <person name="Fu T."/>
            <person name="Tang G."/>
            <person name="Zhang D."/>
            <person name="Sun W.-H."/>
            <person name="Liu D.-K."/>
            <person name="Li Y."/>
            <person name="Chen G.-Z."/>
            <person name="Liu X.-D."/>
            <person name="Liao X.-Y."/>
            <person name="Jiang Y.-T."/>
            <person name="Yu X."/>
            <person name="Hao Y."/>
            <person name="Huang J."/>
            <person name="Zhao X.-W."/>
            <person name="Ke S."/>
            <person name="Chen Y.-Y."/>
            <person name="Wu W.-L."/>
            <person name="Hsu J.-L."/>
            <person name="Lin Y.-F."/>
            <person name="Huang M.-D."/>
            <person name="Li C.-Y."/>
            <person name="Huang L."/>
            <person name="Wang Z.-W."/>
            <person name="Zhao X."/>
            <person name="Zhong W.-Y."/>
            <person name="Peng D.-H."/>
            <person name="Ahmad S."/>
            <person name="Lan S."/>
            <person name="Zhang J.-S."/>
            <person name="Tsai W.-C."/>
            <person name="Van De Peer Y."/>
            <person name="Liu Z.-J."/>
        </authorList>
    </citation>
    <scope>NUCLEOTIDE SEQUENCE</scope>
    <source>
        <strain evidence="2">CP</strain>
        <tissue evidence="2">Leaves</tissue>
    </source>
</reference>
<keyword evidence="1" id="KW-0812">Transmembrane</keyword>
<dbReference type="AlphaFoldDB" id="A0AAV9DC07"/>
<dbReference type="EMBL" id="JAUJYO010000014">
    <property type="protein sequence ID" value="KAK1298389.1"/>
    <property type="molecule type" value="Genomic_DNA"/>
</dbReference>
<dbReference type="Proteomes" id="UP001180020">
    <property type="component" value="Unassembled WGS sequence"/>
</dbReference>
<sequence>MSLRSFNLQHSLIISLTPSPSPPCTPSTIQSLSPQLLMAIAGPSAPDFKVEAIIVSNSWNPLPSRCLHCRDLSHFCDPLRSLEPTAAPTPLTDSSGGGPLAVLCFSLFLSLSLSASLFCVFSSPPQKITFRGWIEK</sequence>
<protein>
    <submittedName>
        <fullName evidence="2">Uncharacterized protein</fullName>
    </submittedName>
</protein>
<keyword evidence="1" id="KW-1133">Transmembrane helix</keyword>
<evidence type="ECO:0000313" key="3">
    <source>
        <dbReference type="Proteomes" id="UP001180020"/>
    </source>
</evidence>
<gene>
    <name evidence="2" type="ORF">QJS10_CPB14g00620</name>
</gene>
<evidence type="ECO:0000256" key="1">
    <source>
        <dbReference type="SAM" id="Phobius"/>
    </source>
</evidence>
<accession>A0AAV9DC07</accession>
<organism evidence="2 3">
    <name type="scientific">Acorus calamus</name>
    <name type="common">Sweet flag</name>
    <dbReference type="NCBI Taxonomy" id="4465"/>
    <lineage>
        <taxon>Eukaryota</taxon>
        <taxon>Viridiplantae</taxon>
        <taxon>Streptophyta</taxon>
        <taxon>Embryophyta</taxon>
        <taxon>Tracheophyta</taxon>
        <taxon>Spermatophyta</taxon>
        <taxon>Magnoliopsida</taxon>
        <taxon>Liliopsida</taxon>
        <taxon>Acoraceae</taxon>
        <taxon>Acorus</taxon>
    </lineage>
</organism>
<comment type="caution">
    <text evidence="2">The sequence shown here is derived from an EMBL/GenBank/DDBJ whole genome shotgun (WGS) entry which is preliminary data.</text>
</comment>
<reference evidence="2" key="1">
    <citation type="journal article" date="2023" name="Nat. Commun.">
        <title>Diploid and tetraploid genomes of Acorus and the evolution of monocots.</title>
        <authorList>
            <person name="Ma L."/>
            <person name="Liu K.W."/>
            <person name="Li Z."/>
            <person name="Hsiao Y.Y."/>
            <person name="Qi Y."/>
            <person name="Fu T."/>
            <person name="Tang G.D."/>
            <person name="Zhang D."/>
            <person name="Sun W.H."/>
            <person name="Liu D.K."/>
            <person name="Li Y."/>
            <person name="Chen G.Z."/>
            <person name="Liu X.D."/>
            <person name="Liao X.Y."/>
            <person name="Jiang Y.T."/>
            <person name="Yu X."/>
            <person name="Hao Y."/>
            <person name="Huang J."/>
            <person name="Zhao X.W."/>
            <person name="Ke S."/>
            <person name="Chen Y.Y."/>
            <person name="Wu W.L."/>
            <person name="Hsu J.L."/>
            <person name="Lin Y.F."/>
            <person name="Huang M.D."/>
            <person name="Li C.Y."/>
            <person name="Huang L."/>
            <person name="Wang Z.W."/>
            <person name="Zhao X."/>
            <person name="Zhong W.Y."/>
            <person name="Peng D.H."/>
            <person name="Ahmad S."/>
            <person name="Lan S."/>
            <person name="Zhang J.S."/>
            <person name="Tsai W.C."/>
            <person name="Van de Peer Y."/>
            <person name="Liu Z.J."/>
        </authorList>
    </citation>
    <scope>NUCLEOTIDE SEQUENCE</scope>
    <source>
        <strain evidence="2">CP</strain>
    </source>
</reference>
<feature type="transmembrane region" description="Helical" evidence="1">
    <location>
        <begin position="100"/>
        <end position="121"/>
    </location>
</feature>